<organism evidence="2 3">
    <name type="scientific">Neotoma lepida</name>
    <name type="common">Desert woodrat</name>
    <dbReference type="NCBI Taxonomy" id="56216"/>
    <lineage>
        <taxon>Eukaryota</taxon>
        <taxon>Metazoa</taxon>
        <taxon>Chordata</taxon>
        <taxon>Craniata</taxon>
        <taxon>Vertebrata</taxon>
        <taxon>Euteleostomi</taxon>
        <taxon>Mammalia</taxon>
        <taxon>Eutheria</taxon>
        <taxon>Euarchontoglires</taxon>
        <taxon>Glires</taxon>
        <taxon>Rodentia</taxon>
        <taxon>Myomorpha</taxon>
        <taxon>Muroidea</taxon>
        <taxon>Cricetidae</taxon>
        <taxon>Neotominae</taxon>
        <taxon>Neotoma</taxon>
    </lineage>
</organism>
<name>A0A1A6GJW6_NEOLE</name>
<sequence>VQKFTLYLITHFSVIGWPSQSLRSEGLNHPFLFNYEAPAEYSATLMASWQPVPSWCKGIPRAQSPKHPLPFPIMVPLQQSLSWSLTVGTRQASTLDPKEGGEGVNVPPHSESLDVRPATACRTERDDDTPPEWGKHLTSTKDPRDFPPPGVIRLTRHKFRCQKPYEGKTFKVHDSWTADSLQSLRALIKSTPSQKTLDPIKEPKENKEGKVPLPQEVPECRSNPLSTAPRPSALQPATRKRVASSLGPIPGKVKRSLTMSTVLEDPMDFDKSGTRVTATSSEHCAGDASEKFKEDDT</sequence>
<accession>A0A1A6GJW6</accession>
<feature type="compositionally biased region" description="Basic and acidic residues" evidence="1">
    <location>
        <begin position="133"/>
        <end position="145"/>
    </location>
</feature>
<feature type="compositionally biased region" description="Basic and acidic residues" evidence="1">
    <location>
        <begin position="284"/>
        <end position="297"/>
    </location>
</feature>
<feature type="non-terminal residue" evidence="2">
    <location>
        <position position="297"/>
    </location>
</feature>
<gene>
    <name evidence="2" type="ORF">A6R68_05301</name>
</gene>
<dbReference type="EMBL" id="LZPO01087435">
    <property type="protein sequence ID" value="OBS66159.1"/>
    <property type="molecule type" value="Genomic_DNA"/>
</dbReference>
<dbReference type="Proteomes" id="UP000092124">
    <property type="component" value="Unassembled WGS sequence"/>
</dbReference>
<feature type="region of interest" description="Disordered" evidence="1">
    <location>
        <begin position="93"/>
        <end position="151"/>
    </location>
</feature>
<proteinExistence type="predicted"/>
<feature type="region of interest" description="Disordered" evidence="1">
    <location>
        <begin position="192"/>
        <end position="297"/>
    </location>
</feature>
<evidence type="ECO:0000313" key="2">
    <source>
        <dbReference type="EMBL" id="OBS66159.1"/>
    </source>
</evidence>
<evidence type="ECO:0000313" key="3">
    <source>
        <dbReference type="Proteomes" id="UP000092124"/>
    </source>
</evidence>
<feature type="compositionally biased region" description="Basic and acidic residues" evidence="1">
    <location>
        <begin position="198"/>
        <end position="210"/>
    </location>
</feature>
<feature type="non-terminal residue" evidence="2">
    <location>
        <position position="1"/>
    </location>
</feature>
<keyword evidence="3" id="KW-1185">Reference proteome</keyword>
<comment type="caution">
    <text evidence="2">The sequence shown here is derived from an EMBL/GenBank/DDBJ whole genome shotgun (WGS) entry which is preliminary data.</text>
</comment>
<evidence type="ECO:0000256" key="1">
    <source>
        <dbReference type="SAM" id="MobiDB-lite"/>
    </source>
</evidence>
<protein>
    <submittedName>
        <fullName evidence="2">Uncharacterized protein</fullName>
    </submittedName>
</protein>
<dbReference type="AlphaFoldDB" id="A0A1A6GJW6"/>
<reference evidence="2 3" key="1">
    <citation type="submission" date="2016-06" db="EMBL/GenBank/DDBJ databases">
        <title>The Draft Genome Sequence and Annotation of the Desert Woodrat Neotoma lepida.</title>
        <authorList>
            <person name="Campbell M."/>
            <person name="Oakeson K.F."/>
            <person name="Yandell M."/>
            <person name="Halpert J.R."/>
            <person name="Dearing D."/>
        </authorList>
    </citation>
    <scope>NUCLEOTIDE SEQUENCE [LARGE SCALE GENOMIC DNA]</scope>
    <source>
        <strain evidence="2">417</strain>
        <tissue evidence="2">Liver</tissue>
    </source>
</reference>